<dbReference type="EMBL" id="LSRL02000168">
    <property type="protein sequence ID" value="TDG43227.1"/>
    <property type="molecule type" value="Genomic_DNA"/>
</dbReference>
<protein>
    <submittedName>
        <fullName evidence="1">Uncharacterized protein</fullName>
    </submittedName>
</protein>
<comment type="caution">
    <text evidence="1">The sequence shown here is derived from an EMBL/GenBank/DDBJ whole genome shotgun (WGS) entry which is preliminary data.</text>
</comment>
<dbReference type="Proteomes" id="UP000295192">
    <property type="component" value="Unassembled WGS sequence"/>
</dbReference>
<name>A0A484B2X0_DRONA</name>
<reference evidence="1 2" key="1">
    <citation type="journal article" date="2019" name="J. Hered.">
        <title>An Improved Genome Assembly for Drosophila navojoa, the Basal Species in the mojavensis Cluster.</title>
        <authorList>
            <person name="Vanderlinde T."/>
            <person name="Dupim E.G."/>
            <person name="Nazario-Yepiz N.O."/>
            <person name="Carvalho A.B."/>
        </authorList>
    </citation>
    <scope>NUCLEOTIDE SEQUENCE [LARGE SCALE GENOMIC DNA]</scope>
    <source>
        <strain evidence="1">Navoj_Jal97</strain>
        <tissue evidence="1">Whole organism</tissue>
    </source>
</reference>
<organism evidence="1 2">
    <name type="scientific">Drosophila navojoa</name>
    <name type="common">Fruit fly</name>
    <dbReference type="NCBI Taxonomy" id="7232"/>
    <lineage>
        <taxon>Eukaryota</taxon>
        <taxon>Metazoa</taxon>
        <taxon>Ecdysozoa</taxon>
        <taxon>Arthropoda</taxon>
        <taxon>Hexapoda</taxon>
        <taxon>Insecta</taxon>
        <taxon>Pterygota</taxon>
        <taxon>Neoptera</taxon>
        <taxon>Endopterygota</taxon>
        <taxon>Diptera</taxon>
        <taxon>Brachycera</taxon>
        <taxon>Muscomorpha</taxon>
        <taxon>Ephydroidea</taxon>
        <taxon>Drosophilidae</taxon>
        <taxon>Drosophila</taxon>
    </lineage>
</organism>
<gene>
    <name evidence="1" type="ORF">AWZ03_010355</name>
</gene>
<evidence type="ECO:0000313" key="1">
    <source>
        <dbReference type="EMBL" id="TDG43227.1"/>
    </source>
</evidence>
<dbReference type="OMA" id="KNEICMM"/>
<sequence length="89" mass="10349">MNVLETFLTCYQFLTDPITDLDLDLEFNEKLAEKCEVFLKGKQRAKARFVNIDKYTKNEICMMDEVLPTPNVDHVMEVVIDGVIAKMQF</sequence>
<accession>A0A484B2X0</accession>
<evidence type="ECO:0000313" key="2">
    <source>
        <dbReference type="Proteomes" id="UP000295192"/>
    </source>
</evidence>
<keyword evidence="2" id="KW-1185">Reference proteome</keyword>
<proteinExistence type="predicted"/>
<dbReference type="AlphaFoldDB" id="A0A484B2X0"/>